<sequence>MPSPPPSASILPRTTYTLTTTKSRPGDGLQGMTVECEAVSMVPKVPIWPADAPVPECHKKDSIVSASSKGKGKGKERRMSSSQAADGEGDDENSGESSESSFHNDELLDINCQPLVKSTSRISRFSAYGISAPESPRRTSSSTTAVGDDEPGEWWLEKKRRLSNTSFVSPAGRRASLSYGTVDSAKLERGLCKRCFQPRIPEATFERQNRRDACLTATWICLANAVFPFCGAGMVWWSIGHPEQPGPGFVSFELLLCCCDLGG</sequence>
<evidence type="ECO:0000313" key="3">
    <source>
        <dbReference type="Proteomes" id="UP000799537"/>
    </source>
</evidence>
<protein>
    <submittedName>
        <fullName evidence="2">Uncharacterized protein</fullName>
    </submittedName>
</protein>
<proteinExistence type="predicted"/>
<dbReference type="GeneID" id="54560344"/>
<reference evidence="2" key="1">
    <citation type="journal article" date="2020" name="Stud. Mycol.">
        <title>101 Dothideomycetes genomes: a test case for predicting lifestyles and emergence of pathogens.</title>
        <authorList>
            <person name="Haridas S."/>
            <person name="Albert R."/>
            <person name="Binder M."/>
            <person name="Bloem J."/>
            <person name="Labutti K."/>
            <person name="Salamov A."/>
            <person name="Andreopoulos B."/>
            <person name="Baker S."/>
            <person name="Barry K."/>
            <person name="Bills G."/>
            <person name="Bluhm B."/>
            <person name="Cannon C."/>
            <person name="Castanera R."/>
            <person name="Culley D."/>
            <person name="Daum C."/>
            <person name="Ezra D."/>
            <person name="Gonzalez J."/>
            <person name="Henrissat B."/>
            <person name="Kuo A."/>
            <person name="Liang C."/>
            <person name="Lipzen A."/>
            <person name="Lutzoni F."/>
            <person name="Magnuson J."/>
            <person name="Mondo S."/>
            <person name="Nolan M."/>
            <person name="Ohm R."/>
            <person name="Pangilinan J."/>
            <person name="Park H.-J."/>
            <person name="Ramirez L."/>
            <person name="Alfaro M."/>
            <person name="Sun H."/>
            <person name="Tritt A."/>
            <person name="Yoshinaga Y."/>
            <person name="Zwiers L.-H."/>
            <person name="Turgeon B."/>
            <person name="Goodwin S."/>
            <person name="Spatafora J."/>
            <person name="Crous P."/>
            <person name="Grigoriev I."/>
        </authorList>
    </citation>
    <scope>NUCLEOTIDE SEQUENCE</scope>
    <source>
        <strain evidence="2">ATCC 36951</strain>
    </source>
</reference>
<dbReference type="AlphaFoldDB" id="A0A6A6CEX9"/>
<feature type="region of interest" description="Disordered" evidence="1">
    <location>
        <begin position="1"/>
        <end position="30"/>
    </location>
</feature>
<feature type="region of interest" description="Disordered" evidence="1">
    <location>
        <begin position="48"/>
        <end position="104"/>
    </location>
</feature>
<keyword evidence="3" id="KW-1185">Reference proteome</keyword>
<gene>
    <name evidence="2" type="ORF">M409DRAFT_24063</name>
</gene>
<accession>A0A6A6CEX9</accession>
<evidence type="ECO:0000313" key="2">
    <source>
        <dbReference type="EMBL" id="KAF2165777.1"/>
    </source>
</evidence>
<dbReference type="EMBL" id="ML993599">
    <property type="protein sequence ID" value="KAF2165777.1"/>
    <property type="molecule type" value="Genomic_DNA"/>
</dbReference>
<dbReference type="Proteomes" id="UP000799537">
    <property type="component" value="Unassembled WGS sequence"/>
</dbReference>
<name>A0A6A6CEX9_ZASCE</name>
<feature type="region of interest" description="Disordered" evidence="1">
    <location>
        <begin position="131"/>
        <end position="150"/>
    </location>
</feature>
<evidence type="ECO:0000256" key="1">
    <source>
        <dbReference type="SAM" id="MobiDB-lite"/>
    </source>
</evidence>
<organism evidence="2 3">
    <name type="scientific">Zasmidium cellare ATCC 36951</name>
    <dbReference type="NCBI Taxonomy" id="1080233"/>
    <lineage>
        <taxon>Eukaryota</taxon>
        <taxon>Fungi</taxon>
        <taxon>Dikarya</taxon>
        <taxon>Ascomycota</taxon>
        <taxon>Pezizomycotina</taxon>
        <taxon>Dothideomycetes</taxon>
        <taxon>Dothideomycetidae</taxon>
        <taxon>Mycosphaerellales</taxon>
        <taxon>Mycosphaerellaceae</taxon>
        <taxon>Zasmidium</taxon>
    </lineage>
</organism>
<feature type="compositionally biased region" description="Low complexity" evidence="1">
    <location>
        <begin position="131"/>
        <end position="145"/>
    </location>
</feature>
<dbReference type="RefSeq" id="XP_033666666.1">
    <property type="nucleotide sequence ID" value="XM_033807072.1"/>
</dbReference>